<dbReference type="Proteomes" id="UP000646827">
    <property type="component" value="Unassembled WGS sequence"/>
</dbReference>
<evidence type="ECO:0000256" key="1">
    <source>
        <dbReference type="ARBA" id="ARBA00004123"/>
    </source>
</evidence>
<keyword evidence="4 7" id="KW-0235">DNA replication</keyword>
<evidence type="ECO:0000259" key="9">
    <source>
        <dbReference type="SMART" id="SM00382"/>
    </source>
</evidence>
<keyword evidence="5 7" id="KW-0238">DNA-binding</keyword>
<feature type="region of interest" description="Disordered" evidence="8">
    <location>
        <begin position="16"/>
        <end position="76"/>
    </location>
</feature>
<dbReference type="Gene3D" id="3.40.50.300">
    <property type="entry name" value="P-loop containing nucleotide triphosphate hydrolases"/>
    <property type="match status" value="1"/>
</dbReference>
<dbReference type="InterPro" id="IPR032705">
    <property type="entry name" value="ORC4_C"/>
</dbReference>
<dbReference type="EMBL" id="JAEPRB010000001">
    <property type="protein sequence ID" value="KAG2228229.1"/>
    <property type="molecule type" value="Genomic_DNA"/>
</dbReference>
<evidence type="ECO:0000256" key="8">
    <source>
        <dbReference type="SAM" id="MobiDB-lite"/>
    </source>
</evidence>
<organism evidence="10 11">
    <name type="scientific">Circinella minor</name>
    <dbReference type="NCBI Taxonomy" id="1195481"/>
    <lineage>
        <taxon>Eukaryota</taxon>
        <taxon>Fungi</taxon>
        <taxon>Fungi incertae sedis</taxon>
        <taxon>Mucoromycota</taxon>
        <taxon>Mucoromycotina</taxon>
        <taxon>Mucoromycetes</taxon>
        <taxon>Mucorales</taxon>
        <taxon>Lichtheimiaceae</taxon>
        <taxon>Circinella</taxon>
    </lineage>
</organism>
<gene>
    <name evidence="10" type="ORF">INT45_011021</name>
</gene>
<feature type="compositionally biased region" description="Low complexity" evidence="8">
    <location>
        <begin position="60"/>
        <end position="76"/>
    </location>
</feature>
<dbReference type="FunFam" id="3.40.50.300:FF:001499">
    <property type="entry name" value="Origin recognition complex subunit 4, putative"/>
    <property type="match status" value="1"/>
</dbReference>
<dbReference type="InterPro" id="IPR016527">
    <property type="entry name" value="ORC4"/>
</dbReference>
<dbReference type="GO" id="GO:0006270">
    <property type="term" value="P:DNA replication initiation"/>
    <property type="evidence" value="ECO:0007669"/>
    <property type="project" value="TreeGrafter"/>
</dbReference>
<dbReference type="GO" id="GO:0003688">
    <property type="term" value="F:DNA replication origin binding"/>
    <property type="evidence" value="ECO:0007669"/>
    <property type="project" value="TreeGrafter"/>
</dbReference>
<evidence type="ECO:0000256" key="5">
    <source>
        <dbReference type="ARBA" id="ARBA00023125"/>
    </source>
</evidence>
<feature type="domain" description="AAA+ ATPase" evidence="9">
    <location>
        <begin position="125"/>
        <end position="294"/>
    </location>
</feature>
<comment type="function">
    <text evidence="7">Component of the origin recognition complex (ORC) that binds origins of replication.</text>
</comment>
<dbReference type="InterPro" id="IPR027417">
    <property type="entry name" value="P-loop_NTPase"/>
</dbReference>
<dbReference type="SMART" id="SM00382">
    <property type="entry name" value="AAA"/>
    <property type="match status" value="1"/>
</dbReference>
<keyword evidence="11" id="KW-1185">Reference proteome</keyword>
<sequence length="512" mass="58986">MSETFQWDDFHKFFPASPTRKSPHRPVKRSALDSPTNRRVRPFKPTVINDVNDDPFAPITTTNNFNSSSTNNNNNNDTLKDHVELASSRLLARISEQSVPTQLYGLDEEYEKLHDLLDQTVSKGESNSCLIIGNRGTGKTMLVRRVLDDLAREHNTSDQEEGFCVIRLNGLIQSTDRLALNEIARQLFERQQVDQQQEQSSRRFTSFAASFEYLLSLLKSGDKTTLPVIFILDEFDLFAQQPKQALLYNLFDAAQSAQNPMAVIGLTCRLDALLLLEKRVKSRFSHRQIYLFPPTEFEQFKELTKRTLQLRTLITDTPGYSLYTDQFNASIEELFKDTTIISIIRRIYDLTKDIRMFYKICFEPISQLSEENPFLSVNQFQETSLAQRSDSKTEILKGVSLLELILIVAMKKLLGKDINTFNFEMVYDEYKDFMNQTQVRGAGFGVRLYKRPVALKAFENLQGFELVCPVEDIAKCPKEYRMAKLMLEQNQVTEAVLKYKDCPTTIKRWVTG</sequence>
<dbReference type="PIRSF" id="PIRSF007858">
    <property type="entry name" value="ORC4"/>
    <property type="match status" value="1"/>
</dbReference>
<evidence type="ECO:0000256" key="6">
    <source>
        <dbReference type="ARBA" id="ARBA00023242"/>
    </source>
</evidence>
<dbReference type="PANTHER" id="PTHR12087">
    <property type="entry name" value="ORIGIN RECOGNITION COMPLEX SUBUNIT 4"/>
    <property type="match status" value="1"/>
</dbReference>
<comment type="caution">
    <text evidence="10">The sequence shown here is derived from an EMBL/GenBank/DDBJ whole genome shotgun (WGS) entry which is preliminary data.</text>
</comment>
<dbReference type="Pfam" id="PF13191">
    <property type="entry name" value="AAA_16"/>
    <property type="match status" value="1"/>
</dbReference>
<proteinExistence type="inferred from homology"/>
<dbReference type="InterPro" id="IPR041664">
    <property type="entry name" value="AAA_16"/>
</dbReference>
<evidence type="ECO:0000256" key="7">
    <source>
        <dbReference type="PIRNR" id="PIRNR007858"/>
    </source>
</evidence>
<comment type="subcellular location">
    <subcellularLocation>
        <location evidence="1 7">Nucleus</location>
    </subcellularLocation>
</comment>
<dbReference type="OrthoDB" id="343623at2759"/>
<keyword evidence="6 7" id="KW-0539">Nucleus</keyword>
<name>A0A8H7SF00_9FUNG</name>
<dbReference type="Pfam" id="PF14629">
    <property type="entry name" value="ORC4_C"/>
    <property type="match status" value="1"/>
</dbReference>
<comment type="similarity">
    <text evidence="2 7">Belongs to the ORC4 family.</text>
</comment>
<protein>
    <recommendedName>
        <fullName evidence="3 7">Origin recognition complex subunit 4</fullName>
    </recommendedName>
</protein>
<dbReference type="GO" id="GO:0005664">
    <property type="term" value="C:nuclear origin of replication recognition complex"/>
    <property type="evidence" value="ECO:0007669"/>
    <property type="project" value="TreeGrafter"/>
</dbReference>
<evidence type="ECO:0000256" key="3">
    <source>
        <dbReference type="ARBA" id="ARBA00019083"/>
    </source>
</evidence>
<evidence type="ECO:0000313" key="10">
    <source>
        <dbReference type="EMBL" id="KAG2228229.1"/>
    </source>
</evidence>
<reference evidence="10 11" key="1">
    <citation type="submission" date="2020-12" db="EMBL/GenBank/DDBJ databases">
        <title>Metabolic potential, ecology and presence of endohyphal bacteria is reflected in genomic diversity of Mucoromycotina.</title>
        <authorList>
            <person name="Muszewska A."/>
            <person name="Okrasinska A."/>
            <person name="Steczkiewicz K."/>
            <person name="Drgas O."/>
            <person name="Orlowska M."/>
            <person name="Perlinska-Lenart U."/>
            <person name="Aleksandrzak-Piekarczyk T."/>
            <person name="Szatraj K."/>
            <person name="Zielenkiewicz U."/>
            <person name="Pilsyk S."/>
            <person name="Malc E."/>
            <person name="Mieczkowski P."/>
            <person name="Kruszewska J.S."/>
            <person name="Biernat P."/>
            <person name="Pawlowska J."/>
        </authorList>
    </citation>
    <scope>NUCLEOTIDE SEQUENCE [LARGE SCALE GENOMIC DNA]</scope>
    <source>
        <strain evidence="10 11">CBS 142.35</strain>
    </source>
</reference>
<dbReference type="InterPro" id="IPR003593">
    <property type="entry name" value="AAA+_ATPase"/>
</dbReference>
<dbReference type="PANTHER" id="PTHR12087:SF0">
    <property type="entry name" value="ORIGIN RECOGNITION COMPLEX SUBUNIT 4"/>
    <property type="match status" value="1"/>
</dbReference>
<dbReference type="AlphaFoldDB" id="A0A8H7SF00"/>
<accession>A0A8H7SF00</accession>
<evidence type="ECO:0000256" key="4">
    <source>
        <dbReference type="ARBA" id="ARBA00022705"/>
    </source>
</evidence>
<evidence type="ECO:0000256" key="2">
    <source>
        <dbReference type="ARBA" id="ARBA00005334"/>
    </source>
</evidence>
<evidence type="ECO:0000313" key="11">
    <source>
        <dbReference type="Proteomes" id="UP000646827"/>
    </source>
</evidence>
<dbReference type="SUPFAM" id="SSF52540">
    <property type="entry name" value="P-loop containing nucleoside triphosphate hydrolases"/>
    <property type="match status" value="1"/>
</dbReference>